<dbReference type="GO" id="GO:0016787">
    <property type="term" value="F:hydrolase activity"/>
    <property type="evidence" value="ECO:0007669"/>
    <property type="project" value="UniProtKB-KW"/>
</dbReference>
<feature type="region of interest" description="Disordered" evidence="4">
    <location>
        <begin position="22"/>
        <end position="60"/>
    </location>
</feature>
<feature type="compositionally biased region" description="Low complexity" evidence="4">
    <location>
        <begin position="22"/>
        <end position="40"/>
    </location>
</feature>
<keyword evidence="7" id="KW-1185">Reference proteome</keyword>
<evidence type="ECO:0000256" key="5">
    <source>
        <dbReference type="SAM" id="SignalP"/>
    </source>
</evidence>
<protein>
    <submittedName>
        <fullName evidence="6">Alpha/beta hydrolase</fullName>
    </submittedName>
</protein>
<dbReference type="PANTHER" id="PTHR10272">
    <property type="entry name" value="PLATELET-ACTIVATING FACTOR ACETYLHYDROLASE"/>
    <property type="match status" value="1"/>
</dbReference>
<evidence type="ECO:0000256" key="1">
    <source>
        <dbReference type="ARBA" id="ARBA00022801"/>
    </source>
</evidence>
<sequence length="382" mass="41321">MKRHVLVALGVACSLLAAPAAHAQSPSPSPTVQPSTGPSPDVRTALPAPTGRQPVGFGSLHLVDSGRPDPWVPGFGDRQLMVSVWYPAARASGEPAPYLTAAESAAVLAPYKQVPPDALARTRTHARAGAPPVATKRRLPLVLVSPGHAFPRATMTSLAEDLASHGYVVAAVEHTHESVATTLPDGRTVGCVTCQKKMTPEWGATITASRVKDMRFVLDELLRGRWGRLVDRSRIAMAGFSLGGNAVSQVMAADHRVRAGVNLDGSLMPRTPAEPVRRPYLMLGTEVNHTPAGDESWPEFWPHVRGWKRWLTVSGTNHAAFTDYAVLQEQVGLPAQELDGERAVAVTRTYVRSFVDRHLLRERRPLLDGPSPAYPEVKFWRG</sequence>
<reference evidence="6 7" key="1">
    <citation type="submission" date="2024-10" db="EMBL/GenBank/DDBJ databases">
        <title>The Natural Products Discovery Center: Release of the First 8490 Sequenced Strains for Exploring Actinobacteria Biosynthetic Diversity.</title>
        <authorList>
            <person name="Kalkreuter E."/>
            <person name="Kautsar S.A."/>
            <person name="Yang D."/>
            <person name="Bader C.D."/>
            <person name="Teijaro C.N."/>
            <person name="Fluegel L."/>
            <person name="Davis C.M."/>
            <person name="Simpson J.R."/>
            <person name="Lauterbach L."/>
            <person name="Steele A.D."/>
            <person name="Gui C."/>
            <person name="Meng S."/>
            <person name="Li G."/>
            <person name="Viehrig K."/>
            <person name="Ye F."/>
            <person name="Su P."/>
            <person name="Kiefer A.F."/>
            <person name="Nichols A."/>
            <person name="Cepeda A.J."/>
            <person name="Yan W."/>
            <person name="Fan B."/>
            <person name="Jiang Y."/>
            <person name="Adhikari A."/>
            <person name="Zheng C.-J."/>
            <person name="Schuster L."/>
            <person name="Cowan T.M."/>
            <person name="Smanski M.J."/>
            <person name="Chevrette M.G."/>
            <person name="De Carvalho L.P.S."/>
            <person name="Shen B."/>
        </authorList>
    </citation>
    <scope>NUCLEOTIDE SEQUENCE [LARGE SCALE GENOMIC DNA]</scope>
    <source>
        <strain evidence="6 7">NPDC049503</strain>
    </source>
</reference>
<dbReference type="Gene3D" id="3.40.50.1820">
    <property type="entry name" value="alpha/beta hydrolase"/>
    <property type="match status" value="1"/>
</dbReference>
<feature type="chain" id="PRO_5045695394" evidence="5">
    <location>
        <begin position="24"/>
        <end position="382"/>
    </location>
</feature>
<keyword evidence="5" id="KW-0732">Signal</keyword>
<evidence type="ECO:0000313" key="6">
    <source>
        <dbReference type="EMBL" id="MFI7441515.1"/>
    </source>
</evidence>
<comment type="caution">
    <text evidence="6">The sequence shown here is derived from an EMBL/GenBank/DDBJ whole genome shotgun (WGS) entry which is preliminary data.</text>
</comment>
<dbReference type="RefSeq" id="WP_397021400.1">
    <property type="nucleotide sequence ID" value="NZ_JBITMB010000003.1"/>
</dbReference>
<dbReference type="Pfam" id="PF03403">
    <property type="entry name" value="PAF-AH_p_II"/>
    <property type="match status" value="2"/>
</dbReference>
<proteinExistence type="predicted"/>
<organism evidence="6 7">
    <name type="scientific">Nonomuraea indica</name>
    <dbReference type="NCBI Taxonomy" id="1581193"/>
    <lineage>
        <taxon>Bacteria</taxon>
        <taxon>Bacillati</taxon>
        <taxon>Actinomycetota</taxon>
        <taxon>Actinomycetes</taxon>
        <taxon>Streptosporangiales</taxon>
        <taxon>Streptosporangiaceae</taxon>
        <taxon>Nonomuraea</taxon>
    </lineage>
</organism>
<evidence type="ECO:0000256" key="4">
    <source>
        <dbReference type="SAM" id="MobiDB-lite"/>
    </source>
</evidence>
<evidence type="ECO:0000313" key="7">
    <source>
        <dbReference type="Proteomes" id="UP001612928"/>
    </source>
</evidence>
<keyword evidence="1 6" id="KW-0378">Hydrolase</keyword>
<feature type="signal peptide" evidence="5">
    <location>
        <begin position="1"/>
        <end position="23"/>
    </location>
</feature>
<gene>
    <name evidence="6" type="ORF">ACIBP5_16275</name>
</gene>
<dbReference type="InterPro" id="IPR029058">
    <property type="entry name" value="AB_hydrolase_fold"/>
</dbReference>
<evidence type="ECO:0000256" key="2">
    <source>
        <dbReference type="ARBA" id="ARBA00022963"/>
    </source>
</evidence>
<keyword evidence="3" id="KW-0443">Lipid metabolism</keyword>
<dbReference type="SUPFAM" id="SSF53474">
    <property type="entry name" value="alpha/beta-Hydrolases"/>
    <property type="match status" value="1"/>
</dbReference>
<name>A0ABW8A414_9ACTN</name>
<dbReference type="EMBL" id="JBITMB010000003">
    <property type="protein sequence ID" value="MFI7441515.1"/>
    <property type="molecule type" value="Genomic_DNA"/>
</dbReference>
<dbReference type="Proteomes" id="UP001612928">
    <property type="component" value="Unassembled WGS sequence"/>
</dbReference>
<evidence type="ECO:0000256" key="3">
    <source>
        <dbReference type="ARBA" id="ARBA00023098"/>
    </source>
</evidence>
<keyword evidence="2" id="KW-0442">Lipid degradation</keyword>
<dbReference type="PANTHER" id="PTHR10272:SF0">
    <property type="entry name" value="PLATELET-ACTIVATING FACTOR ACETYLHYDROLASE"/>
    <property type="match status" value="1"/>
</dbReference>
<accession>A0ABW8A414</accession>